<name>A0A0K0XSK2_9GAMM</name>
<dbReference type="NCBIfam" id="TIGR01410">
    <property type="entry name" value="tatB"/>
    <property type="match status" value="1"/>
</dbReference>
<dbReference type="PANTHER" id="PTHR33162:SF1">
    <property type="entry name" value="SEC-INDEPENDENT PROTEIN TRANSLOCASE PROTEIN TATA, CHLOROPLASTIC"/>
    <property type="match status" value="1"/>
</dbReference>
<dbReference type="OrthoDB" id="9816005at2"/>
<sequence>MGNIGFTELMLLAVIALLVVGPRRLPELARGVGKMHRMASGAWQNLRREFQAELDNEHNRRIMEAARKARADVEAAVTGKEITRDQPGASKDVERERDE</sequence>
<accession>A0A0K0XSK2</accession>
<evidence type="ECO:0000313" key="9">
    <source>
        <dbReference type="EMBL" id="AKS40689.1"/>
    </source>
</evidence>
<dbReference type="Pfam" id="PF02416">
    <property type="entry name" value="TatA_B_E"/>
    <property type="match status" value="1"/>
</dbReference>
<proteinExistence type="predicted"/>
<protein>
    <submittedName>
        <fullName evidence="9">Uncharacterized protein</fullName>
    </submittedName>
</protein>
<keyword evidence="8" id="KW-0472">Membrane</keyword>
<dbReference type="GO" id="GO:0043953">
    <property type="term" value="P:protein transport by the Tat complex"/>
    <property type="evidence" value="ECO:0007669"/>
    <property type="project" value="InterPro"/>
</dbReference>
<dbReference type="PANTHER" id="PTHR33162">
    <property type="entry name" value="SEC-INDEPENDENT PROTEIN TRANSLOCASE PROTEIN TATA, CHLOROPLASTIC"/>
    <property type="match status" value="1"/>
</dbReference>
<evidence type="ECO:0000256" key="6">
    <source>
        <dbReference type="ARBA" id="ARBA00022989"/>
    </source>
</evidence>
<keyword evidence="2" id="KW-0813">Transport</keyword>
<gene>
    <name evidence="9" type="ORF">WM2015_303</name>
</gene>
<comment type="subcellular location">
    <subcellularLocation>
        <location evidence="1">Membrane</location>
        <topology evidence="1">Single-pass membrane protein</topology>
    </subcellularLocation>
</comment>
<keyword evidence="5" id="KW-0653">Protein transport</keyword>
<keyword evidence="3" id="KW-1003">Cell membrane</keyword>
<dbReference type="EMBL" id="CP012154">
    <property type="protein sequence ID" value="AKS40689.1"/>
    <property type="molecule type" value="Genomic_DNA"/>
</dbReference>
<evidence type="ECO:0000256" key="4">
    <source>
        <dbReference type="ARBA" id="ARBA00022692"/>
    </source>
</evidence>
<evidence type="ECO:0000256" key="1">
    <source>
        <dbReference type="ARBA" id="ARBA00004167"/>
    </source>
</evidence>
<dbReference type="InterPro" id="IPR018448">
    <property type="entry name" value="TatB"/>
</dbReference>
<evidence type="ECO:0000256" key="8">
    <source>
        <dbReference type="ARBA" id="ARBA00023136"/>
    </source>
</evidence>
<dbReference type="InterPro" id="IPR003369">
    <property type="entry name" value="TatA/B/E"/>
</dbReference>
<keyword evidence="7" id="KW-0811">Translocation</keyword>
<dbReference type="Gene3D" id="1.20.5.3310">
    <property type="match status" value="1"/>
</dbReference>
<evidence type="ECO:0000256" key="5">
    <source>
        <dbReference type="ARBA" id="ARBA00022927"/>
    </source>
</evidence>
<dbReference type="AlphaFoldDB" id="A0A0K0XSK2"/>
<dbReference type="PRINTS" id="PR01506">
    <property type="entry name" value="TATBPROTEIN"/>
</dbReference>
<reference evidence="9 10" key="1">
    <citation type="submission" date="2015-07" db="EMBL/GenBank/DDBJ databases">
        <authorList>
            <person name="Noorani M."/>
        </authorList>
    </citation>
    <scope>NUCLEOTIDE SEQUENCE [LARGE SCALE GENOMIC DNA]</scope>
    <source>
        <strain evidence="9 10">KCTC 42284</strain>
    </source>
</reference>
<dbReference type="Proteomes" id="UP000066624">
    <property type="component" value="Chromosome"/>
</dbReference>
<dbReference type="STRING" id="1579979.WM2015_303"/>
<organism evidence="9 10">
    <name type="scientific">Wenzhouxiangella marina</name>
    <dbReference type="NCBI Taxonomy" id="1579979"/>
    <lineage>
        <taxon>Bacteria</taxon>
        <taxon>Pseudomonadati</taxon>
        <taxon>Pseudomonadota</taxon>
        <taxon>Gammaproteobacteria</taxon>
        <taxon>Chromatiales</taxon>
        <taxon>Wenzhouxiangellaceae</taxon>
        <taxon>Wenzhouxiangella</taxon>
    </lineage>
</organism>
<keyword evidence="10" id="KW-1185">Reference proteome</keyword>
<dbReference type="KEGG" id="wma:WM2015_303"/>
<dbReference type="GO" id="GO:0016020">
    <property type="term" value="C:membrane"/>
    <property type="evidence" value="ECO:0007669"/>
    <property type="project" value="UniProtKB-SubCell"/>
</dbReference>
<keyword evidence="4" id="KW-0812">Transmembrane</keyword>
<evidence type="ECO:0000313" key="10">
    <source>
        <dbReference type="Proteomes" id="UP000066624"/>
    </source>
</evidence>
<evidence type="ECO:0000256" key="2">
    <source>
        <dbReference type="ARBA" id="ARBA00022448"/>
    </source>
</evidence>
<evidence type="ECO:0000256" key="3">
    <source>
        <dbReference type="ARBA" id="ARBA00022475"/>
    </source>
</evidence>
<dbReference type="GO" id="GO:0008320">
    <property type="term" value="F:protein transmembrane transporter activity"/>
    <property type="evidence" value="ECO:0007669"/>
    <property type="project" value="InterPro"/>
</dbReference>
<dbReference type="RefSeq" id="WP_049724376.1">
    <property type="nucleotide sequence ID" value="NZ_CP012154.1"/>
</dbReference>
<evidence type="ECO:0000256" key="7">
    <source>
        <dbReference type="ARBA" id="ARBA00023010"/>
    </source>
</evidence>
<keyword evidence="6" id="KW-1133">Transmembrane helix</keyword>